<evidence type="ECO:0000313" key="2">
    <source>
        <dbReference type="EMBL" id="BCS82994.1"/>
    </source>
</evidence>
<sequence>MSDNVSKEIWKKIKIKNMVEDCEISNYGLIRYTKTKKIKPRSIRSGYPNFIHTLIKNGKKSIHSTKIHKIVAETFVKNDDPTKTVVNHINGDKLDSRASNLEWTTGTGNAQHAADIGLTPKTIKGVIKYDLDTEEYIEGYESVLDASKKNNISDSSICTVASGKKNHTGGYGWLYIDDNPNNQDNVNLSKYKQIVGFPNYLINEEGKIYSLSYKRFMKFGINSEGCQTIQLCMADYKKNYLVHRLVASHFIKRKNKDHNSIRHIDGDKTNNSVKNLEWCYVAGVESPKINYDTPYYNPKTAIKQVKRKSISSGPKDLLTANPRNLSKKQREERKKLLEKKSGSKSNKLSQFKQKSSSTKSSSSKSSKTQSNSKSNKHKSSSKSNKHKSSSKSNKHKSSSKSGKSKLNESKSNKSNKKLSMEN</sequence>
<dbReference type="InterPro" id="IPR044925">
    <property type="entry name" value="His-Me_finger_sf"/>
</dbReference>
<evidence type="ECO:0000313" key="3">
    <source>
        <dbReference type="Proteomes" id="UP001321479"/>
    </source>
</evidence>
<name>A0ABM7NS59_9VIRU</name>
<dbReference type="SUPFAM" id="SSF54060">
    <property type="entry name" value="His-Me finger endonucleases"/>
    <property type="match status" value="2"/>
</dbReference>
<dbReference type="InterPro" id="IPR003647">
    <property type="entry name" value="Intron_nuc_1_rpt"/>
</dbReference>
<dbReference type="SMART" id="SM00497">
    <property type="entry name" value="IENR1"/>
    <property type="match status" value="1"/>
</dbReference>
<dbReference type="EMBL" id="AP024483">
    <property type="protein sequence ID" value="BCS82994.1"/>
    <property type="molecule type" value="Genomic_DNA"/>
</dbReference>
<dbReference type="GO" id="GO:0004519">
    <property type="term" value="F:endonuclease activity"/>
    <property type="evidence" value="ECO:0007669"/>
    <property type="project" value="UniProtKB-KW"/>
</dbReference>
<keyword evidence="3" id="KW-1185">Reference proteome</keyword>
<accession>A0ABM7NS59</accession>
<reference evidence="2 3" key="1">
    <citation type="submission" date="2021-02" db="EMBL/GenBank/DDBJ databases">
        <title>Cotonvirus japonicus, which uses Golgi apparatus of host cells for its virion factory, phylogenetically links tailed tupanvirus and icosahedral mimivirus.</title>
        <authorList>
            <person name="Takahashi H."/>
            <person name="Fukaya S."/>
            <person name="Song C."/>
            <person name="Murata K."/>
            <person name="Takemura M."/>
        </authorList>
    </citation>
    <scope>NUCLEOTIDE SEQUENCE [LARGE SCALE GENOMIC DNA]</scope>
</reference>
<feature type="region of interest" description="Disordered" evidence="1">
    <location>
        <begin position="305"/>
        <end position="422"/>
    </location>
</feature>
<keyword evidence="2" id="KW-0378">Hydrolase</keyword>
<dbReference type="GeneID" id="80558199"/>
<dbReference type="Gene3D" id="3.90.75.20">
    <property type="match status" value="2"/>
</dbReference>
<feature type="compositionally biased region" description="Low complexity" evidence="1">
    <location>
        <begin position="343"/>
        <end position="373"/>
    </location>
</feature>
<feature type="compositionally biased region" description="Basic and acidic residues" evidence="1">
    <location>
        <begin position="328"/>
        <end position="341"/>
    </location>
</feature>
<dbReference type="Gene3D" id="1.10.10.10">
    <property type="entry name" value="Winged helix-like DNA-binding domain superfamily/Winged helix DNA-binding domain"/>
    <property type="match status" value="1"/>
</dbReference>
<organism evidence="2 3">
    <name type="scientific">Cotonvirus japonicus</name>
    <dbReference type="NCBI Taxonomy" id="2811091"/>
    <lineage>
        <taxon>Viruses</taxon>
        <taxon>Varidnaviria</taxon>
        <taxon>Bamfordvirae</taxon>
        <taxon>Nucleocytoviricota</taxon>
        <taxon>Megaviricetes</taxon>
        <taxon>Imitervirales</taxon>
        <taxon>Mimiviridae</taxon>
        <taxon>Megamimivirinae</taxon>
        <taxon>Cotonvirus</taxon>
        <taxon>Cotonvirus japonicum</taxon>
    </lineage>
</organism>
<keyword evidence="2" id="KW-0540">Nuclease</keyword>
<dbReference type="InterPro" id="IPR036388">
    <property type="entry name" value="WH-like_DNA-bd_sf"/>
</dbReference>
<keyword evidence="2" id="KW-0255">Endonuclease</keyword>
<proteinExistence type="predicted"/>
<protein>
    <submittedName>
        <fullName evidence="2">Intron HNH endonuclease</fullName>
    </submittedName>
</protein>
<dbReference type="Proteomes" id="UP001321479">
    <property type="component" value="Segment"/>
</dbReference>
<feature type="compositionally biased region" description="Basic residues" evidence="1">
    <location>
        <begin position="374"/>
        <end position="398"/>
    </location>
</feature>
<evidence type="ECO:0000256" key="1">
    <source>
        <dbReference type="SAM" id="MobiDB-lite"/>
    </source>
</evidence>
<dbReference type="RefSeq" id="YP_010841602.1">
    <property type="nucleotide sequence ID" value="NC_079139.1"/>
</dbReference>